<dbReference type="Pfam" id="PF02055">
    <property type="entry name" value="Glyco_hydro_30"/>
    <property type="match status" value="1"/>
</dbReference>
<dbReference type="InterPro" id="IPR013780">
    <property type="entry name" value="Glyco_hydro_b"/>
</dbReference>
<evidence type="ECO:0000259" key="5">
    <source>
        <dbReference type="Pfam" id="PF02055"/>
    </source>
</evidence>
<dbReference type="RefSeq" id="WP_377496646.1">
    <property type="nucleotide sequence ID" value="NZ_JBHMDO010000031.1"/>
</dbReference>
<dbReference type="PANTHER" id="PTHR11069:SF23">
    <property type="entry name" value="LYSOSOMAL ACID GLUCOSYLCERAMIDASE"/>
    <property type="match status" value="1"/>
</dbReference>
<dbReference type="GO" id="GO:0016787">
    <property type="term" value="F:hydrolase activity"/>
    <property type="evidence" value="ECO:0007669"/>
    <property type="project" value="UniProtKB-KW"/>
</dbReference>
<evidence type="ECO:0000313" key="7">
    <source>
        <dbReference type="EMBL" id="MFB9327878.1"/>
    </source>
</evidence>
<evidence type="ECO:0000313" key="8">
    <source>
        <dbReference type="Proteomes" id="UP001589747"/>
    </source>
</evidence>
<feature type="domain" description="Glycosyl hydrolase family 30 TIM-barrel" evidence="5">
    <location>
        <begin position="43"/>
        <end position="379"/>
    </location>
</feature>
<dbReference type="Pfam" id="PF17189">
    <property type="entry name" value="Glyco_hydro_30C"/>
    <property type="match status" value="1"/>
</dbReference>
<protein>
    <submittedName>
        <fullName evidence="7">Glycoside hydrolase family 30 beta sandwich domain-containing protein</fullName>
    </submittedName>
</protein>
<evidence type="ECO:0000259" key="6">
    <source>
        <dbReference type="Pfam" id="PF17189"/>
    </source>
</evidence>
<reference evidence="7 8" key="1">
    <citation type="submission" date="2024-09" db="EMBL/GenBank/DDBJ databases">
        <authorList>
            <person name="Sun Q."/>
            <person name="Mori K."/>
        </authorList>
    </citation>
    <scope>NUCLEOTIDE SEQUENCE [LARGE SCALE GENOMIC DNA]</scope>
    <source>
        <strain evidence="7 8">TISTR 2452</strain>
    </source>
</reference>
<organism evidence="7 8">
    <name type="scientific">Paenibacillus aurantiacus</name>
    <dbReference type="NCBI Taxonomy" id="1936118"/>
    <lineage>
        <taxon>Bacteria</taxon>
        <taxon>Bacillati</taxon>
        <taxon>Bacillota</taxon>
        <taxon>Bacilli</taxon>
        <taxon>Bacillales</taxon>
        <taxon>Paenibacillaceae</taxon>
        <taxon>Paenibacillus</taxon>
    </lineage>
</organism>
<keyword evidence="8" id="KW-1185">Reference proteome</keyword>
<accession>A0ABV5KRL2</accession>
<comment type="caution">
    <text evidence="7">The sequence shown here is derived from an EMBL/GenBank/DDBJ whole genome shotgun (WGS) entry which is preliminary data.</text>
</comment>
<keyword evidence="2" id="KW-0732">Signal</keyword>
<evidence type="ECO:0000256" key="1">
    <source>
        <dbReference type="ARBA" id="ARBA00005382"/>
    </source>
</evidence>
<dbReference type="InterPro" id="IPR001139">
    <property type="entry name" value="Glyco_hydro_30"/>
</dbReference>
<keyword evidence="3 4" id="KW-0378">Hydrolase</keyword>
<feature type="domain" description="Glycosyl hydrolase family 30 beta sandwich" evidence="6">
    <location>
        <begin position="384"/>
        <end position="443"/>
    </location>
</feature>
<evidence type="ECO:0000256" key="3">
    <source>
        <dbReference type="ARBA" id="ARBA00022801"/>
    </source>
</evidence>
<sequence length="448" mass="51306">MNISSIQWTASTQGARWTSKQAAPLGANDGSNLTLTEEAFQTVEGFGGCFNELGYAALQHLSDKGRGEVLHALFHPEGEHRFSICRLPIGASDYALEWYSHNEHDGDYAMEHFSIERDRKYLIPYIKEALKLNPDLTLFASPWSPPTWMKFPKAYNYGTLRWEKDVLEAYALYFVKFVQAYREEGITIHQIHVQNEVAADQKFPSCLWTGEQLKEFIRDYLGPAFEKHGLDTEIWLGTINAPDPWQELTKKTTSDYDVFAAVVLSDPDAYKYVKGVGYQWAGKYAIQRTVQSYPELRYMQTENECGDGNNTWDYAKYVFNLYQHYFTNGVNAYVYWNMALEPKGRSTWGWEQNAMITVDPASKQAVNNPEFYVMKHFANAVRPGSKRIGLRGPWAGHAVAFRNPDGETVVVIANPFRDTRVLTLSDGEDEARFELEPESFHTIKWPKS</sequence>
<evidence type="ECO:0000256" key="4">
    <source>
        <dbReference type="RuleBase" id="RU361188"/>
    </source>
</evidence>
<dbReference type="EMBL" id="JBHMDO010000031">
    <property type="protein sequence ID" value="MFB9327878.1"/>
    <property type="molecule type" value="Genomic_DNA"/>
</dbReference>
<gene>
    <name evidence="7" type="ORF">ACFFSY_18275</name>
</gene>
<dbReference type="InterPro" id="IPR017853">
    <property type="entry name" value="GH"/>
</dbReference>
<dbReference type="InterPro" id="IPR033452">
    <property type="entry name" value="GH30_C"/>
</dbReference>
<dbReference type="Gene3D" id="3.20.20.80">
    <property type="entry name" value="Glycosidases"/>
    <property type="match status" value="1"/>
</dbReference>
<dbReference type="PANTHER" id="PTHR11069">
    <property type="entry name" value="GLUCOSYLCERAMIDASE"/>
    <property type="match status" value="1"/>
</dbReference>
<comment type="similarity">
    <text evidence="1 4">Belongs to the glycosyl hydrolase 30 family.</text>
</comment>
<name>A0ABV5KRL2_9BACL</name>
<dbReference type="Gene3D" id="2.60.40.1180">
    <property type="entry name" value="Golgi alpha-mannosidase II"/>
    <property type="match status" value="1"/>
</dbReference>
<proteinExistence type="inferred from homology"/>
<dbReference type="InterPro" id="IPR033453">
    <property type="entry name" value="Glyco_hydro_30_TIM-barrel"/>
</dbReference>
<dbReference type="PRINTS" id="PR00843">
    <property type="entry name" value="GLHYDRLASE30"/>
</dbReference>
<keyword evidence="4" id="KW-0326">Glycosidase</keyword>
<dbReference type="Proteomes" id="UP001589747">
    <property type="component" value="Unassembled WGS sequence"/>
</dbReference>
<dbReference type="SUPFAM" id="SSF51445">
    <property type="entry name" value="(Trans)glycosidases"/>
    <property type="match status" value="1"/>
</dbReference>
<evidence type="ECO:0000256" key="2">
    <source>
        <dbReference type="ARBA" id="ARBA00022729"/>
    </source>
</evidence>